<dbReference type="EMBL" id="LR796157">
    <property type="protein sequence ID" value="CAB4122160.1"/>
    <property type="molecule type" value="Genomic_DNA"/>
</dbReference>
<dbReference type="Gene3D" id="2.60.120.260">
    <property type="entry name" value="Galactose-binding domain-like"/>
    <property type="match status" value="3"/>
</dbReference>
<accession>A0A6J5KPW2</accession>
<organism evidence="1">
    <name type="scientific">uncultured Caudovirales phage</name>
    <dbReference type="NCBI Taxonomy" id="2100421"/>
    <lineage>
        <taxon>Viruses</taxon>
        <taxon>Duplodnaviria</taxon>
        <taxon>Heunggongvirae</taxon>
        <taxon>Uroviricota</taxon>
        <taxon>Caudoviricetes</taxon>
        <taxon>Peduoviridae</taxon>
        <taxon>Maltschvirus</taxon>
        <taxon>Maltschvirus maltsch</taxon>
    </lineage>
</organism>
<protein>
    <submittedName>
        <fullName evidence="1">Uncharacterized protein</fullName>
    </submittedName>
</protein>
<evidence type="ECO:0000313" key="1">
    <source>
        <dbReference type="EMBL" id="CAB4122160.1"/>
    </source>
</evidence>
<sequence>MAKFGANRFGSGSKYGEVSAVSVFYSSGITAYVVDYNKINVVWAKFGTDPADGSMTYWKLVKSYSGSLDDPDDATYVFGGAYPATFTTSYQETLSDTIGKEINYSIWIFNGLKWIACGNTYVVNVVNDGTLTKIINWLPRAWLNVNSGGVGDAVGEVDSLDLSAHIKAYALTYDIFRAEANLLALSTDNTYTPSAVTNAKLGNYKFDNETVLGDSYHKSLVGVSDVVYAYKGTETGLAGYITGLTHWPVELLPGINLMNDYNDSSFEESIGNWVASSGTFVSKNYVTEALTLPSSANILFDPTFKPRLVGFGQLTTTATTAVTLQLPSSTADATLYGISVKPNTRYIFTGQVLHRDANGANIAATISWYNAFNILLSTTTAPTATATATTWKEFTSISDSGRNGIVSPPNAAFAKVVITVTPASATSSRFAFDLFQFSEYKNSFEFQDAKKILLASSGDKENYVANPSFETGLHSWSSYNGTLATNTTNNLGLTFRAVSSPEISSAVLTATGAGAAYVSDWIPIDPGVTVTASAYVMGSAARFASIKVEYSTQINESLQASIVNDPTYGQHYPTTINSSVSSFKISSITNVVGDGTTITYTTAAAHGFIAGQVVDIVDLYPTDFNLANATIATASGSSFTVTNGTYGTYSYGGSATVQSATLSTTSASQISVTSITPPVGKDAGEPLVKITVYFPNSVANDVFYLDGVMIEESTTATQFFCGGGGLIPTNPVTTQFYSVDHTRWEIKNKFNFVSNPSFEAGTVGALPTDWTGTGLTKVATDAGLNPLYNSNFGKFTYTGGGQFTGIAYLPYAAVGGEDFTISAYVRGATASYQIAGGSQFIVSAANSSNWIRIHGTVQLAAGATSVSFIVQVANTSGSTSTYCHIDGVQGEYGRRVSKFVDPLDAATTTLTNPITAGKTYIAVQSENTGGGKSTWLYNYSTKISRLTSSLTNYVPNGSSWAIKTGHPTDEYVDLAASIIPANSFETSLGGWTGTNSTLSRIVASGSLLGDVVTSGQAYCKVTTAGSAGNIPFKIVSEKVYMNPDGGYYASAAIRPSNANSTGSYTLEVQFYDSNNTVMPVYTDNITAQYTSSKYDGSGILNTVVSTSAARTVTRTITALDRWSYISKTFSVGSIQGAAYAILTVTASPATFVAGQAFGIDRVVFRQ</sequence>
<name>A0A6J5KPW2_9CAUD</name>
<gene>
    <name evidence="1" type="ORF">UFOVP27_80</name>
</gene>
<reference evidence="1" key="1">
    <citation type="submission" date="2020-04" db="EMBL/GenBank/DDBJ databases">
        <authorList>
            <person name="Chiriac C."/>
            <person name="Salcher M."/>
            <person name="Ghai R."/>
            <person name="Kavagutti S V."/>
        </authorList>
    </citation>
    <scope>NUCLEOTIDE SEQUENCE</scope>
</reference>
<proteinExistence type="predicted"/>